<dbReference type="GO" id="GO:0050661">
    <property type="term" value="F:NADP binding"/>
    <property type="evidence" value="ECO:0007669"/>
    <property type="project" value="InterPro"/>
</dbReference>
<keyword evidence="7" id="KW-1133">Transmembrane helix</keyword>
<keyword evidence="9" id="KW-1185">Reference proteome</keyword>
<keyword evidence="5 6" id="KW-0560">Oxidoreductase</keyword>
<evidence type="ECO:0000256" key="5">
    <source>
        <dbReference type="ARBA" id="ARBA00023002"/>
    </source>
</evidence>
<proteinExistence type="inferred from homology"/>
<evidence type="ECO:0000313" key="8">
    <source>
        <dbReference type="EMBL" id="PKA47822.1"/>
    </source>
</evidence>
<keyword evidence="7" id="KW-0812">Transmembrane</keyword>
<keyword evidence="3 6" id="KW-0274">FAD</keyword>
<dbReference type="Gene3D" id="3.50.50.60">
    <property type="entry name" value="FAD/NAD(P)-binding domain"/>
    <property type="match status" value="2"/>
</dbReference>
<gene>
    <name evidence="8" type="primary">FMO1</name>
    <name evidence="8" type="ORF">AXF42_Ash020225</name>
</gene>
<sequence length="532" mass="59174">MEDKKRVCIVGAGISGLVACKYLAGKGFRPVVFEAEKTIGGVWARTFSSTRLQTPQSAYLFCDFPWPESIPDVFPDHQQVMDYLAAYARRFDLLRHVRFGQRVVAVDFAGPGDDEMAAWTLWGGAGEAFGCCSGGGPGGLWRVTVQREGGGAGDLSTEVHEMDFVILCIGRFSGVPKMPTFPAGKGPEAFAGGEVIHSMDYAAMGDDEAREFVRGRRVAVVGLQKSAVDIAAECAAVNGVENPCTLIYRSKRWVIPDYYAWGISIQRFLLNRFVGLVLHKPGQGFFLSLLATLLSPLIWVVSLFIESYMKYAVPMKKHGMVPEHSFVQAMSSCLVTLLPEKFYERVEQGSIVLRRCGGSFEFSHEGLAVDGQPVKADLVIFATGFRGDDKLRGIFSSPSFQKIVAGSEDTTVPLYRECINPRIPQMAIIGYSESLSNIHTSEMRAMWVAHFLAGSFRLPAISSMEEEVKEWDKYMKRYTKQYYRRSCLGGLHIWYNDQLCRDMGFDPKRKKGFIADWLLPYGPTDYADLASL</sequence>
<keyword evidence="6 8" id="KW-0503">Monooxygenase</keyword>
<dbReference type="GO" id="GO:0050660">
    <property type="term" value="F:flavin adenine dinucleotide binding"/>
    <property type="evidence" value="ECO:0007669"/>
    <property type="project" value="InterPro"/>
</dbReference>
<dbReference type="InterPro" id="IPR000960">
    <property type="entry name" value="Flavin_mOase"/>
</dbReference>
<dbReference type="InterPro" id="IPR036188">
    <property type="entry name" value="FAD/NAD-bd_sf"/>
</dbReference>
<name>A0A2H9ZX31_9ASPA</name>
<keyword evidence="2 6" id="KW-0285">Flavoprotein</keyword>
<dbReference type="PROSITE" id="PS51257">
    <property type="entry name" value="PROKAR_LIPOPROTEIN"/>
    <property type="match status" value="1"/>
</dbReference>
<evidence type="ECO:0000256" key="4">
    <source>
        <dbReference type="ARBA" id="ARBA00022857"/>
    </source>
</evidence>
<evidence type="ECO:0000256" key="6">
    <source>
        <dbReference type="RuleBase" id="RU361177"/>
    </source>
</evidence>
<evidence type="ECO:0000256" key="1">
    <source>
        <dbReference type="ARBA" id="ARBA00009183"/>
    </source>
</evidence>
<dbReference type="OrthoDB" id="66881at2759"/>
<dbReference type="STRING" id="1088818.A0A2H9ZX31"/>
<dbReference type="EC" id="1.-.-.-" evidence="6"/>
<comment type="cofactor">
    <cofactor evidence="6">
        <name>FAD</name>
        <dbReference type="ChEBI" id="CHEBI:57692"/>
    </cofactor>
</comment>
<dbReference type="AlphaFoldDB" id="A0A2H9ZX31"/>
<evidence type="ECO:0000256" key="3">
    <source>
        <dbReference type="ARBA" id="ARBA00022827"/>
    </source>
</evidence>
<keyword evidence="4" id="KW-0521">NADP</keyword>
<dbReference type="SUPFAM" id="SSF51905">
    <property type="entry name" value="FAD/NAD(P)-binding domain"/>
    <property type="match status" value="2"/>
</dbReference>
<organism evidence="8 9">
    <name type="scientific">Apostasia shenzhenica</name>
    <dbReference type="NCBI Taxonomy" id="1088818"/>
    <lineage>
        <taxon>Eukaryota</taxon>
        <taxon>Viridiplantae</taxon>
        <taxon>Streptophyta</taxon>
        <taxon>Embryophyta</taxon>
        <taxon>Tracheophyta</taxon>
        <taxon>Spermatophyta</taxon>
        <taxon>Magnoliopsida</taxon>
        <taxon>Liliopsida</taxon>
        <taxon>Asparagales</taxon>
        <taxon>Orchidaceae</taxon>
        <taxon>Apostasioideae</taxon>
        <taxon>Apostasia</taxon>
    </lineage>
</organism>
<dbReference type="InterPro" id="IPR020946">
    <property type="entry name" value="Flavin_mOase-like"/>
</dbReference>
<accession>A0A2H9ZX31</accession>
<dbReference type="PIRSF" id="PIRSF000332">
    <property type="entry name" value="FMO"/>
    <property type="match status" value="1"/>
</dbReference>
<dbReference type="Pfam" id="PF00743">
    <property type="entry name" value="FMO-like"/>
    <property type="match status" value="2"/>
</dbReference>
<comment type="similarity">
    <text evidence="1 6">Belongs to the FMO family.</text>
</comment>
<dbReference type="Proteomes" id="UP000236161">
    <property type="component" value="Unassembled WGS sequence"/>
</dbReference>
<evidence type="ECO:0000256" key="2">
    <source>
        <dbReference type="ARBA" id="ARBA00022630"/>
    </source>
</evidence>
<reference evidence="8 9" key="1">
    <citation type="journal article" date="2017" name="Nature">
        <title>The Apostasia genome and the evolution of orchids.</title>
        <authorList>
            <person name="Zhang G.Q."/>
            <person name="Liu K.W."/>
            <person name="Li Z."/>
            <person name="Lohaus R."/>
            <person name="Hsiao Y.Y."/>
            <person name="Niu S.C."/>
            <person name="Wang J.Y."/>
            <person name="Lin Y.C."/>
            <person name="Xu Q."/>
            <person name="Chen L.J."/>
            <person name="Yoshida K."/>
            <person name="Fujiwara S."/>
            <person name="Wang Z.W."/>
            <person name="Zhang Y.Q."/>
            <person name="Mitsuda N."/>
            <person name="Wang M."/>
            <person name="Liu G.H."/>
            <person name="Pecoraro L."/>
            <person name="Huang H.X."/>
            <person name="Xiao X.J."/>
            <person name="Lin M."/>
            <person name="Wu X.Y."/>
            <person name="Wu W.L."/>
            <person name="Chen Y.Y."/>
            <person name="Chang S.B."/>
            <person name="Sakamoto S."/>
            <person name="Ohme-Takagi M."/>
            <person name="Yagi M."/>
            <person name="Zeng S.J."/>
            <person name="Shen C.Y."/>
            <person name="Yeh C.M."/>
            <person name="Luo Y.B."/>
            <person name="Tsai W.C."/>
            <person name="Van de Peer Y."/>
            <person name="Liu Z.J."/>
        </authorList>
    </citation>
    <scope>NUCLEOTIDE SEQUENCE [LARGE SCALE GENOMIC DNA]</scope>
    <source>
        <strain evidence="9">cv. Shenzhen</strain>
        <tissue evidence="8">Stem</tissue>
    </source>
</reference>
<dbReference type="FunFam" id="3.50.50.60:FF:000169">
    <property type="entry name" value="Flavin-containing monooxygenase"/>
    <property type="match status" value="1"/>
</dbReference>
<dbReference type="FunFam" id="3.50.50.60:FF:000170">
    <property type="entry name" value="Flavin-containing monooxygenase"/>
    <property type="match status" value="1"/>
</dbReference>
<dbReference type="PANTHER" id="PTHR23023">
    <property type="entry name" value="DIMETHYLANILINE MONOOXYGENASE"/>
    <property type="match status" value="1"/>
</dbReference>
<dbReference type="GO" id="GO:0004499">
    <property type="term" value="F:N,N-dimethylaniline monooxygenase activity"/>
    <property type="evidence" value="ECO:0007669"/>
    <property type="project" value="InterPro"/>
</dbReference>
<dbReference type="InterPro" id="IPR050346">
    <property type="entry name" value="FMO-like"/>
</dbReference>
<protein>
    <recommendedName>
        <fullName evidence="6">Flavin-containing monooxygenase</fullName>
        <ecNumber evidence="6">1.-.-.-</ecNumber>
    </recommendedName>
</protein>
<dbReference type="EMBL" id="KZ453086">
    <property type="protein sequence ID" value="PKA47822.1"/>
    <property type="molecule type" value="Genomic_DNA"/>
</dbReference>
<feature type="transmembrane region" description="Helical" evidence="7">
    <location>
        <begin position="284"/>
        <end position="305"/>
    </location>
</feature>
<evidence type="ECO:0000313" key="9">
    <source>
        <dbReference type="Proteomes" id="UP000236161"/>
    </source>
</evidence>
<keyword evidence="7" id="KW-0472">Membrane</keyword>
<evidence type="ECO:0000256" key="7">
    <source>
        <dbReference type="SAM" id="Phobius"/>
    </source>
</evidence>